<feature type="region of interest" description="Disordered" evidence="1">
    <location>
        <begin position="180"/>
        <end position="201"/>
    </location>
</feature>
<dbReference type="InterPro" id="IPR000488">
    <property type="entry name" value="Death_dom"/>
</dbReference>
<comment type="caution">
    <text evidence="3">The sequence shown here is derived from an EMBL/GenBank/DDBJ whole genome shotgun (WGS) entry which is preliminary data.</text>
</comment>
<accession>A0ABQ8SIV3</accession>
<dbReference type="Pfam" id="PF00531">
    <property type="entry name" value="Death"/>
    <property type="match status" value="1"/>
</dbReference>
<keyword evidence="4" id="KW-1185">Reference proteome</keyword>
<reference evidence="3 4" key="1">
    <citation type="journal article" date="2022" name="Allergy">
        <title>Genome assembly and annotation of Periplaneta americana reveal a comprehensive cockroach allergen profile.</title>
        <authorList>
            <person name="Wang L."/>
            <person name="Xiong Q."/>
            <person name="Saelim N."/>
            <person name="Wang L."/>
            <person name="Nong W."/>
            <person name="Wan A.T."/>
            <person name="Shi M."/>
            <person name="Liu X."/>
            <person name="Cao Q."/>
            <person name="Hui J.H.L."/>
            <person name="Sookrung N."/>
            <person name="Leung T.F."/>
            <person name="Tungtrongchitr A."/>
            <person name="Tsui S.K.W."/>
        </authorList>
    </citation>
    <scope>NUCLEOTIDE SEQUENCE [LARGE SCALE GENOMIC DNA]</scope>
    <source>
        <strain evidence="3">PWHHKU_190912</strain>
    </source>
</reference>
<dbReference type="InterPro" id="IPR011029">
    <property type="entry name" value="DEATH-like_dom_sf"/>
</dbReference>
<dbReference type="PROSITE" id="PS50017">
    <property type="entry name" value="DEATH_DOMAIN"/>
    <property type="match status" value="1"/>
</dbReference>
<evidence type="ECO:0000313" key="4">
    <source>
        <dbReference type="Proteomes" id="UP001148838"/>
    </source>
</evidence>
<dbReference type="EMBL" id="JAJSOF020000027">
    <property type="protein sequence ID" value="KAJ4434069.1"/>
    <property type="molecule type" value="Genomic_DNA"/>
</dbReference>
<dbReference type="Gene3D" id="1.10.533.10">
    <property type="entry name" value="Death Domain, Fas"/>
    <property type="match status" value="1"/>
</dbReference>
<dbReference type="SUPFAM" id="SSF47986">
    <property type="entry name" value="DEATH domain"/>
    <property type="match status" value="1"/>
</dbReference>
<evidence type="ECO:0000259" key="2">
    <source>
        <dbReference type="PROSITE" id="PS50017"/>
    </source>
</evidence>
<organism evidence="3 4">
    <name type="scientific">Periplaneta americana</name>
    <name type="common">American cockroach</name>
    <name type="synonym">Blatta americana</name>
    <dbReference type="NCBI Taxonomy" id="6978"/>
    <lineage>
        <taxon>Eukaryota</taxon>
        <taxon>Metazoa</taxon>
        <taxon>Ecdysozoa</taxon>
        <taxon>Arthropoda</taxon>
        <taxon>Hexapoda</taxon>
        <taxon>Insecta</taxon>
        <taxon>Pterygota</taxon>
        <taxon>Neoptera</taxon>
        <taxon>Polyneoptera</taxon>
        <taxon>Dictyoptera</taxon>
        <taxon>Blattodea</taxon>
        <taxon>Blattoidea</taxon>
        <taxon>Blattidae</taxon>
        <taxon>Blattinae</taxon>
        <taxon>Periplaneta</taxon>
    </lineage>
</organism>
<protein>
    <recommendedName>
        <fullName evidence="2">Death domain-containing protein</fullName>
    </recommendedName>
</protein>
<name>A0ABQ8SIV3_PERAM</name>
<evidence type="ECO:0000313" key="3">
    <source>
        <dbReference type="EMBL" id="KAJ4434069.1"/>
    </source>
</evidence>
<dbReference type="CDD" id="cd08317">
    <property type="entry name" value="Death_ank"/>
    <property type="match status" value="1"/>
</dbReference>
<dbReference type="Proteomes" id="UP001148838">
    <property type="component" value="Unassembled WGS sequence"/>
</dbReference>
<gene>
    <name evidence="3" type="ORF">ANN_16388</name>
</gene>
<feature type="compositionally biased region" description="Polar residues" evidence="1">
    <location>
        <begin position="180"/>
        <end position="193"/>
    </location>
</feature>
<feature type="domain" description="Death" evidence="2">
    <location>
        <begin position="38"/>
        <end position="127"/>
    </location>
</feature>
<evidence type="ECO:0000256" key="1">
    <source>
        <dbReference type="SAM" id="MobiDB-lite"/>
    </source>
</evidence>
<proteinExistence type="predicted"/>
<sequence length="265" mass="30016">MPGIRKQQQQILRNKCIKLSSNHKILCAGRLETTYQRTDLRLSDISNLLGEDWVPLASELGITTSDINLVKSECPSSVAQQAMVMLRLWLQHAGKKRQQKNKEVKTAATRDKRIWLDTLAESAQKAADTRNSQELYRITKNLAHKSFSQDGHQIKNKDGLILTSEVSQLARWTEYFSETLTAPTESPPNTNAPEEQPNELRINSKEPTIFEIKNAISKLKNGKSAGLDNLPPDLFKAYPNKIAKIILPLIQKAWKEESFPTEKKD</sequence>